<sequence>MLGLRGETSMTLVFVVFVAGIVVARAKSGRNFLDRKQTEIDGEDNRKGQIKSSGGELDALQDPFELAATRIRVSVQQLSPSQAADKDTSKTDSDLIAAPPNGPVATIALTPSSSIKHRPSLPQQNWWTHL</sequence>
<feature type="compositionally biased region" description="Basic and acidic residues" evidence="1">
    <location>
        <begin position="84"/>
        <end position="93"/>
    </location>
</feature>
<name>A0A915DBJ4_9BILA</name>
<accession>A0A915DBJ4</accession>
<reference evidence="3" key="1">
    <citation type="submission" date="2022-11" db="UniProtKB">
        <authorList>
            <consortium name="WormBaseParasite"/>
        </authorList>
    </citation>
    <scope>IDENTIFICATION</scope>
</reference>
<organism evidence="2 3">
    <name type="scientific">Ditylenchus dipsaci</name>
    <dbReference type="NCBI Taxonomy" id="166011"/>
    <lineage>
        <taxon>Eukaryota</taxon>
        <taxon>Metazoa</taxon>
        <taxon>Ecdysozoa</taxon>
        <taxon>Nematoda</taxon>
        <taxon>Chromadorea</taxon>
        <taxon>Rhabditida</taxon>
        <taxon>Tylenchina</taxon>
        <taxon>Tylenchomorpha</taxon>
        <taxon>Sphaerularioidea</taxon>
        <taxon>Anguinidae</taxon>
        <taxon>Anguininae</taxon>
        <taxon>Ditylenchus</taxon>
    </lineage>
</organism>
<protein>
    <submittedName>
        <fullName evidence="3">Secreted protein</fullName>
    </submittedName>
</protein>
<evidence type="ECO:0000313" key="3">
    <source>
        <dbReference type="WBParaSite" id="jg17905"/>
    </source>
</evidence>
<proteinExistence type="predicted"/>
<evidence type="ECO:0000313" key="2">
    <source>
        <dbReference type="Proteomes" id="UP000887574"/>
    </source>
</evidence>
<feature type="region of interest" description="Disordered" evidence="1">
    <location>
        <begin position="33"/>
        <end position="57"/>
    </location>
</feature>
<evidence type="ECO:0000256" key="1">
    <source>
        <dbReference type="SAM" id="MobiDB-lite"/>
    </source>
</evidence>
<feature type="compositionally biased region" description="Basic and acidic residues" evidence="1">
    <location>
        <begin position="33"/>
        <end position="47"/>
    </location>
</feature>
<feature type="region of interest" description="Disordered" evidence="1">
    <location>
        <begin position="77"/>
        <end position="102"/>
    </location>
</feature>
<dbReference type="Proteomes" id="UP000887574">
    <property type="component" value="Unplaced"/>
</dbReference>
<keyword evidence="2" id="KW-1185">Reference proteome</keyword>
<dbReference type="AlphaFoldDB" id="A0A915DBJ4"/>
<dbReference type="WBParaSite" id="jg17905">
    <property type="protein sequence ID" value="jg17905"/>
    <property type="gene ID" value="jg17905"/>
</dbReference>